<dbReference type="PANTHER" id="PTHR43495:SF5">
    <property type="entry name" value="GAMMA-AMINOBUTYRIC ACID PERMEASE"/>
    <property type="match status" value="1"/>
</dbReference>
<keyword evidence="7 8" id="KW-0472">Membrane</keyword>
<dbReference type="PANTHER" id="PTHR43495">
    <property type="entry name" value="GABA PERMEASE"/>
    <property type="match status" value="1"/>
</dbReference>
<keyword evidence="3" id="KW-0813">Transport</keyword>
<feature type="transmembrane region" description="Helical" evidence="8">
    <location>
        <begin position="415"/>
        <end position="431"/>
    </location>
</feature>
<evidence type="ECO:0000259" key="9">
    <source>
        <dbReference type="Pfam" id="PF00324"/>
    </source>
</evidence>
<dbReference type="PROSITE" id="PS00218">
    <property type="entry name" value="AMINO_ACID_PERMEASE_1"/>
    <property type="match status" value="1"/>
</dbReference>
<keyword evidence="6 8" id="KW-1133">Transmembrane helix</keyword>
<feature type="transmembrane region" description="Helical" evidence="8">
    <location>
        <begin position="221"/>
        <end position="240"/>
    </location>
</feature>
<evidence type="ECO:0000256" key="1">
    <source>
        <dbReference type="ARBA" id="ARBA00004141"/>
    </source>
</evidence>
<dbReference type="GO" id="GO:0055085">
    <property type="term" value="P:transmembrane transport"/>
    <property type="evidence" value="ECO:0007669"/>
    <property type="project" value="InterPro"/>
</dbReference>
<feature type="transmembrane region" description="Helical" evidence="8">
    <location>
        <begin position="320"/>
        <end position="337"/>
    </location>
</feature>
<comment type="similarity">
    <text evidence="2">Belongs to the amino acid-polyamine-organocation (APC) superfamily. Amino acid transporter (AAT) (TC 2.A.3.1) family.</text>
</comment>
<dbReference type="Gene3D" id="1.20.1740.10">
    <property type="entry name" value="Amino acid/polyamine transporter I"/>
    <property type="match status" value="1"/>
</dbReference>
<feature type="transmembrane region" description="Helical" evidence="8">
    <location>
        <begin position="107"/>
        <end position="128"/>
    </location>
</feature>
<dbReference type="GO" id="GO:0016020">
    <property type="term" value="C:membrane"/>
    <property type="evidence" value="ECO:0007669"/>
    <property type="project" value="UniProtKB-SubCell"/>
</dbReference>
<name>A0A7K0K1Z4_9ACTO</name>
<evidence type="ECO:0000256" key="6">
    <source>
        <dbReference type="ARBA" id="ARBA00022989"/>
    </source>
</evidence>
<dbReference type="PIRSF" id="PIRSF006060">
    <property type="entry name" value="AA_transporter"/>
    <property type="match status" value="1"/>
</dbReference>
<accession>A0A7K0K1Z4</accession>
<dbReference type="FunFam" id="1.20.1740.10:FF:000001">
    <property type="entry name" value="Amino acid permease"/>
    <property type="match status" value="1"/>
</dbReference>
<feature type="transmembrane region" description="Helical" evidence="8">
    <location>
        <begin position="31"/>
        <end position="49"/>
    </location>
</feature>
<feature type="transmembrane region" description="Helical" evidence="8">
    <location>
        <begin position="140"/>
        <end position="159"/>
    </location>
</feature>
<protein>
    <submittedName>
        <fullName evidence="10">Amino acid permease</fullName>
    </submittedName>
</protein>
<evidence type="ECO:0000256" key="7">
    <source>
        <dbReference type="ARBA" id="ARBA00023136"/>
    </source>
</evidence>
<dbReference type="InterPro" id="IPR004840">
    <property type="entry name" value="Amino_acid_permease_CS"/>
</dbReference>
<evidence type="ECO:0000256" key="3">
    <source>
        <dbReference type="ARBA" id="ARBA00022448"/>
    </source>
</evidence>
<feature type="transmembrane region" description="Helical" evidence="8">
    <location>
        <begin position="78"/>
        <end position="101"/>
    </location>
</feature>
<evidence type="ECO:0000256" key="4">
    <source>
        <dbReference type="ARBA" id="ARBA00022692"/>
    </source>
</evidence>
<evidence type="ECO:0000256" key="5">
    <source>
        <dbReference type="ARBA" id="ARBA00022970"/>
    </source>
</evidence>
<feature type="transmembrane region" description="Helical" evidence="8">
    <location>
        <begin position="343"/>
        <end position="364"/>
    </location>
</feature>
<gene>
    <name evidence="10" type="ORF">FYJ63_04185</name>
</gene>
<evidence type="ECO:0000256" key="8">
    <source>
        <dbReference type="SAM" id="Phobius"/>
    </source>
</evidence>
<feature type="domain" description="Amino acid permease/ SLC12A" evidence="9">
    <location>
        <begin position="1"/>
        <end position="413"/>
    </location>
</feature>
<dbReference type="Proteomes" id="UP000442535">
    <property type="component" value="Unassembled WGS sequence"/>
</dbReference>
<keyword evidence="5" id="KW-0029">Amino-acid transport</keyword>
<feature type="transmembrane region" description="Helical" evidence="8">
    <location>
        <begin position="260"/>
        <end position="285"/>
    </location>
</feature>
<evidence type="ECO:0000313" key="10">
    <source>
        <dbReference type="EMBL" id="MST49438.1"/>
    </source>
</evidence>
<evidence type="ECO:0000256" key="2">
    <source>
        <dbReference type="ARBA" id="ARBA00008583"/>
    </source>
</evidence>
<keyword evidence="11" id="KW-1185">Reference proteome</keyword>
<dbReference type="EMBL" id="VUMY01000006">
    <property type="protein sequence ID" value="MST49438.1"/>
    <property type="molecule type" value="Genomic_DNA"/>
</dbReference>
<comment type="caution">
    <text evidence="10">The sequence shown here is derived from an EMBL/GenBank/DDBJ whole genome shotgun (WGS) entry which is preliminary data.</text>
</comment>
<reference evidence="10 11" key="1">
    <citation type="submission" date="2019-08" db="EMBL/GenBank/DDBJ databases">
        <title>In-depth cultivation of the pig gut microbiome towards novel bacterial diversity and tailored functional studies.</title>
        <authorList>
            <person name="Wylensek D."/>
            <person name="Hitch T.C.A."/>
            <person name="Clavel T."/>
        </authorList>
    </citation>
    <scope>NUCLEOTIDE SEQUENCE [LARGE SCALE GENOMIC DNA]</scope>
    <source>
        <strain evidence="10 11">RF-GAM-744-WT-7</strain>
    </source>
</reference>
<dbReference type="GO" id="GO:0006865">
    <property type="term" value="P:amino acid transport"/>
    <property type="evidence" value="ECO:0007669"/>
    <property type="project" value="UniProtKB-KW"/>
</dbReference>
<proteinExistence type="inferred from homology"/>
<sequence length="457" mass="47516">MIGLSGALGTGLFLGSGSVIAYAGPATIISYLIAGSFALAVVWALAEMVSTHPVAGGHGTVAASYLGRRGGYVARWNFAIQSLVAVGAEVTATATYIRYWFPEVPLWAGAIGCAALIMAFNAFSVHLYGSSEYWFSMIKVVAAVAFILLGLALILGMVPGRAPIGWGNLTAHGGFLPHGILGVLAASCMAVFSFGGIENVSSTAAESENPRRDIPQAAQAMIWRIVIFYLAAVTVVLALQPWTKTAAQGGTIEESPFVRALALSGVGPAAHVMNAILIVAALSAANGCLYAATRMIHALAVEGQAPRIAGKLSANGTPRGAVVVSLFGVGIAAVLSITAPDSAFMILLGATTVAILITWCLVMATHLKFRRDRAAASLPLAKRRLWGAPVVNIAVIAACVAIFVALFWLMPLAPLAGIPYVAALLGSYELLNRIRNLPAPRDLLAEELAAATEEKER</sequence>
<feature type="transmembrane region" description="Helical" evidence="8">
    <location>
        <begin position="385"/>
        <end position="409"/>
    </location>
</feature>
<dbReference type="Pfam" id="PF00324">
    <property type="entry name" value="AA_permease"/>
    <property type="match status" value="1"/>
</dbReference>
<dbReference type="AlphaFoldDB" id="A0A7K0K1Z4"/>
<feature type="transmembrane region" description="Helical" evidence="8">
    <location>
        <begin position="179"/>
        <end position="200"/>
    </location>
</feature>
<comment type="subcellular location">
    <subcellularLocation>
        <location evidence="1">Membrane</location>
        <topology evidence="1">Multi-pass membrane protein</topology>
    </subcellularLocation>
</comment>
<evidence type="ECO:0000313" key="11">
    <source>
        <dbReference type="Proteomes" id="UP000442535"/>
    </source>
</evidence>
<dbReference type="InterPro" id="IPR004841">
    <property type="entry name" value="AA-permease/SLC12A_dom"/>
</dbReference>
<organism evidence="10 11">
    <name type="scientific">Mobiluncus porci</name>
    <dbReference type="NCBI Taxonomy" id="2652278"/>
    <lineage>
        <taxon>Bacteria</taxon>
        <taxon>Bacillati</taxon>
        <taxon>Actinomycetota</taxon>
        <taxon>Actinomycetes</taxon>
        <taxon>Actinomycetales</taxon>
        <taxon>Actinomycetaceae</taxon>
        <taxon>Mobiluncus</taxon>
    </lineage>
</organism>
<keyword evidence="4 8" id="KW-0812">Transmembrane</keyword>